<evidence type="ECO:0000313" key="2">
    <source>
        <dbReference type="Proteomes" id="UP001595839"/>
    </source>
</evidence>
<gene>
    <name evidence="1" type="ORF">ACFPIH_47590</name>
</gene>
<protein>
    <submittedName>
        <fullName evidence="1">Uncharacterized protein</fullName>
    </submittedName>
</protein>
<proteinExistence type="predicted"/>
<dbReference type="RefSeq" id="WP_381177439.1">
    <property type="nucleotide sequence ID" value="NZ_JBHSFK010000050.1"/>
</dbReference>
<dbReference type="Proteomes" id="UP001595839">
    <property type="component" value="Unassembled WGS sequence"/>
</dbReference>
<comment type="caution">
    <text evidence="1">The sequence shown here is derived from an EMBL/GenBank/DDBJ whole genome shotgun (WGS) entry which is preliminary data.</text>
</comment>
<evidence type="ECO:0000313" key="1">
    <source>
        <dbReference type="EMBL" id="MFC4507024.1"/>
    </source>
</evidence>
<keyword evidence="2" id="KW-1185">Reference proteome</keyword>
<reference evidence="2" key="1">
    <citation type="journal article" date="2019" name="Int. J. Syst. Evol. Microbiol.">
        <title>The Global Catalogue of Microorganisms (GCM) 10K type strain sequencing project: providing services to taxonomists for standard genome sequencing and annotation.</title>
        <authorList>
            <consortium name="The Broad Institute Genomics Platform"/>
            <consortium name="The Broad Institute Genome Sequencing Center for Infectious Disease"/>
            <person name="Wu L."/>
            <person name="Ma J."/>
        </authorList>
    </citation>
    <scope>NUCLEOTIDE SEQUENCE [LARGE SCALE GENOMIC DNA]</scope>
    <source>
        <strain evidence="2">CGMCC 4.7177</strain>
    </source>
</reference>
<organism evidence="1 2">
    <name type="scientific">Streptomyces vulcanius</name>
    <dbReference type="NCBI Taxonomy" id="1441876"/>
    <lineage>
        <taxon>Bacteria</taxon>
        <taxon>Bacillati</taxon>
        <taxon>Actinomycetota</taxon>
        <taxon>Actinomycetes</taxon>
        <taxon>Kitasatosporales</taxon>
        <taxon>Streptomycetaceae</taxon>
        <taxon>Streptomyces</taxon>
    </lineage>
</organism>
<name>A0ABV9B5S3_9ACTN</name>
<accession>A0ABV9B5S3</accession>
<sequence>MALWSTKRPQHNTIDITDASARMHKAAISLRLTAIRARHASNDAQRFTDRVESQIVNNQGAA</sequence>
<dbReference type="EMBL" id="JBHSFK010000050">
    <property type="protein sequence ID" value="MFC4507024.1"/>
    <property type="molecule type" value="Genomic_DNA"/>
</dbReference>